<evidence type="ECO:0000256" key="1">
    <source>
        <dbReference type="SAM" id="MobiDB-lite"/>
    </source>
</evidence>
<reference evidence="2" key="1">
    <citation type="submission" date="2022-10" db="EMBL/GenBank/DDBJ databases">
        <title>Tapping the CABI collections for fungal endophytes: first genome assemblies for Collariella, Neodidymelliopsis, Ascochyta clinopodiicola, Didymella pomorum, Didymosphaeria variabile, Neocosmospora piperis and Neocucurbitaria cava.</title>
        <authorList>
            <person name="Hill R."/>
        </authorList>
    </citation>
    <scope>NUCLEOTIDE SEQUENCE</scope>
    <source>
        <strain evidence="2">IMI 355082</strain>
    </source>
</reference>
<organism evidence="2 3">
    <name type="scientific">Gnomoniopsis smithogilvyi</name>
    <dbReference type="NCBI Taxonomy" id="1191159"/>
    <lineage>
        <taxon>Eukaryota</taxon>
        <taxon>Fungi</taxon>
        <taxon>Dikarya</taxon>
        <taxon>Ascomycota</taxon>
        <taxon>Pezizomycotina</taxon>
        <taxon>Sordariomycetes</taxon>
        <taxon>Sordariomycetidae</taxon>
        <taxon>Diaporthales</taxon>
        <taxon>Gnomoniaceae</taxon>
        <taxon>Gnomoniopsis</taxon>
    </lineage>
</organism>
<feature type="compositionally biased region" description="Acidic residues" evidence="1">
    <location>
        <begin position="92"/>
        <end position="114"/>
    </location>
</feature>
<comment type="caution">
    <text evidence="2">The sequence shown here is derived from an EMBL/GenBank/DDBJ whole genome shotgun (WGS) entry which is preliminary data.</text>
</comment>
<feature type="compositionally biased region" description="Acidic residues" evidence="1">
    <location>
        <begin position="1"/>
        <end position="12"/>
    </location>
</feature>
<name>A0A9W8YM73_9PEZI</name>
<evidence type="ECO:0000313" key="3">
    <source>
        <dbReference type="Proteomes" id="UP001140453"/>
    </source>
</evidence>
<dbReference type="Proteomes" id="UP001140453">
    <property type="component" value="Unassembled WGS sequence"/>
</dbReference>
<sequence length="126" mass="14657">MEEEILPEELEGDNPHQQLQDEELSMARHEGREPEFEHNQSRRHPLSQVTNAVDIVSLLPNRIDDDQENKEFFSDDSTYDHREHAPIIISDDNVEEEAPLDDEGDYGEEEPQDDTFEFLLKHGSKS</sequence>
<keyword evidence="3" id="KW-1185">Reference proteome</keyword>
<feature type="compositionally biased region" description="Basic and acidic residues" evidence="1">
    <location>
        <begin position="69"/>
        <end position="85"/>
    </location>
</feature>
<protein>
    <submittedName>
        <fullName evidence="2">Uncharacterized protein</fullName>
    </submittedName>
</protein>
<proteinExistence type="predicted"/>
<feature type="region of interest" description="Disordered" evidence="1">
    <location>
        <begin position="67"/>
        <end position="114"/>
    </location>
</feature>
<gene>
    <name evidence="2" type="ORF">N0V93_008026</name>
</gene>
<feature type="compositionally biased region" description="Basic and acidic residues" evidence="1">
    <location>
        <begin position="25"/>
        <end position="40"/>
    </location>
</feature>
<feature type="region of interest" description="Disordered" evidence="1">
    <location>
        <begin position="1"/>
        <end position="49"/>
    </location>
</feature>
<evidence type="ECO:0000313" key="2">
    <source>
        <dbReference type="EMBL" id="KAJ4387434.1"/>
    </source>
</evidence>
<accession>A0A9W8YM73</accession>
<dbReference type="EMBL" id="JAPEVB010000005">
    <property type="protein sequence ID" value="KAJ4387434.1"/>
    <property type="molecule type" value="Genomic_DNA"/>
</dbReference>
<dbReference type="AlphaFoldDB" id="A0A9W8YM73"/>